<feature type="region of interest" description="Disordered" evidence="1">
    <location>
        <begin position="459"/>
        <end position="499"/>
    </location>
</feature>
<dbReference type="AlphaFoldDB" id="A0A161CLH6"/>
<name>A0A161CLH6_MONRU</name>
<feature type="compositionally biased region" description="Polar residues" evidence="1">
    <location>
        <begin position="405"/>
        <end position="419"/>
    </location>
</feature>
<protein>
    <submittedName>
        <fullName evidence="2">Uncharacterized protein</fullName>
    </submittedName>
</protein>
<dbReference type="EMBL" id="KT781075">
    <property type="protein sequence ID" value="ALI92658.1"/>
    <property type="molecule type" value="Genomic_DNA"/>
</dbReference>
<reference evidence="2" key="1">
    <citation type="journal article" date="2016" name="Chem. Sci.">
        <title>The molecular steps of citrinin biosynthesis in fungi.</title>
        <authorList>
            <person name="He Y."/>
            <person name="Chen F."/>
            <person name="Cox R.J."/>
        </authorList>
    </citation>
    <scope>NUCLEOTIDE SEQUENCE</scope>
    <source>
        <strain evidence="2">M7</strain>
    </source>
</reference>
<evidence type="ECO:0000256" key="1">
    <source>
        <dbReference type="SAM" id="MobiDB-lite"/>
    </source>
</evidence>
<evidence type="ECO:0000313" key="2">
    <source>
        <dbReference type="EMBL" id="ALI92658.1"/>
    </source>
</evidence>
<sequence length="499" mass="56678">MIDENLPTFYLNKANKRRENNTIYFTYRGSDPEPAYSLRYPDLSSPQSKNRYAAALFDPYVPSIVYGEVLLIPEWTRPTLSAEAIRQNGGIPPPPEPILPSQFTIQLYNPDQQVTVHYKPKSWNSPATWAFEMPQRSFRQPSSSKLDRTQSDPAVSEYTPKLKFSWRRDGKLTKDLSCLLSGMTTTSLVEPKTKRKEPDITISFFRSLREITLYEPNLYRVEMEDFKGLELVLMLGAVVIRDVYFSPLREAFNVSDPPTGAGKVKDAAAKPAATSPTGSSPLDGPVASGALNGGPSPKPDRPQRPHITIPQEKPQRPPSPVDIRSQEEIQAEKVRMQQRREWAAQEEQRRTRKLLEAEEKARRRRQVEVDKETKRLQKLYGEEERRVLEQQRLQHSSPGKPATPPRSSQNNCLQQPQPQHQIYRHHNSASVAHLNSSSPYLQGPLSHSSVQLFQPPHLAASMHSNGNGLTPQMKKKSSFFGFRKSPDEAKLSKKRSSMF</sequence>
<accession>A0A161CLH6</accession>
<proteinExistence type="predicted"/>
<feature type="region of interest" description="Disordered" evidence="1">
    <location>
        <begin position="382"/>
        <end position="419"/>
    </location>
</feature>
<gene>
    <name evidence="2" type="primary">mrr3</name>
</gene>
<organism evidence="2">
    <name type="scientific">Monascus ruber</name>
    <name type="common">Mold</name>
    <dbReference type="NCBI Taxonomy" id="89489"/>
    <lineage>
        <taxon>Eukaryota</taxon>
        <taxon>Fungi</taxon>
        <taxon>Dikarya</taxon>
        <taxon>Ascomycota</taxon>
        <taxon>Pezizomycotina</taxon>
        <taxon>Eurotiomycetes</taxon>
        <taxon>Eurotiomycetidae</taxon>
        <taxon>Eurotiales</taxon>
        <taxon>Aspergillaceae</taxon>
        <taxon>Monascus</taxon>
    </lineage>
</organism>
<feature type="region of interest" description="Disordered" evidence="1">
    <location>
        <begin position="255"/>
        <end position="322"/>
    </location>
</feature>
<dbReference type="CDD" id="cd22249">
    <property type="entry name" value="UDM1_RNF168_RNF169-like"/>
    <property type="match status" value="1"/>
</dbReference>